<evidence type="ECO:0008006" key="3">
    <source>
        <dbReference type="Google" id="ProtNLM"/>
    </source>
</evidence>
<accession>A0ABY7ULT5</accession>
<protein>
    <recommendedName>
        <fullName evidence="3">Transposase</fullName>
    </recommendedName>
</protein>
<organism evidence="1 2">
    <name type="scientific">Corynebacterium jeddahense</name>
    <dbReference type="NCBI Taxonomy" id="1414719"/>
    <lineage>
        <taxon>Bacteria</taxon>
        <taxon>Bacillati</taxon>
        <taxon>Actinomycetota</taxon>
        <taxon>Actinomycetes</taxon>
        <taxon>Mycobacteriales</taxon>
        <taxon>Corynebacteriaceae</taxon>
        <taxon>Corynebacterium</taxon>
    </lineage>
</organism>
<gene>
    <name evidence="1" type="ORF">CJEDD_10250</name>
</gene>
<proteinExistence type="predicted"/>
<reference evidence="1 2" key="1">
    <citation type="submission" date="2020-10" db="EMBL/GenBank/DDBJ databases">
        <title>Complete genome sequence of Corynebacterium jeddahense DSM 45997, type strain of Corynebacterium jeddahense.</title>
        <authorList>
            <person name="Busche T."/>
            <person name="Kalinowski J."/>
            <person name="Ruckert C."/>
        </authorList>
    </citation>
    <scope>NUCLEOTIDE SEQUENCE [LARGE SCALE GENOMIC DNA]</scope>
    <source>
        <strain evidence="1 2">DSM 45997</strain>
    </source>
</reference>
<sequence>MLIPELAKVYEDNFSVYRVRKMWKAMQRAGWDIGRDKTARFV</sequence>
<keyword evidence="2" id="KW-1185">Reference proteome</keyword>
<dbReference type="Proteomes" id="UP001218071">
    <property type="component" value="Chromosome"/>
</dbReference>
<evidence type="ECO:0000313" key="1">
    <source>
        <dbReference type="EMBL" id="WCZ39620.1"/>
    </source>
</evidence>
<dbReference type="EMBL" id="CP063194">
    <property type="protein sequence ID" value="WCZ39620.1"/>
    <property type="molecule type" value="Genomic_DNA"/>
</dbReference>
<evidence type="ECO:0000313" key="2">
    <source>
        <dbReference type="Proteomes" id="UP001218071"/>
    </source>
</evidence>
<name>A0ABY7ULT5_9CORY</name>